<organism evidence="1 2">
    <name type="scientific">Punica granatum</name>
    <name type="common">Pomegranate</name>
    <dbReference type="NCBI Taxonomy" id="22663"/>
    <lineage>
        <taxon>Eukaryota</taxon>
        <taxon>Viridiplantae</taxon>
        <taxon>Streptophyta</taxon>
        <taxon>Embryophyta</taxon>
        <taxon>Tracheophyta</taxon>
        <taxon>Spermatophyta</taxon>
        <taxon>Magnoliopsida</taxon>
        <taxon>eudicotyledons</taxon>
        <taxon>Gunneridae</taxon>
        <taxon>Pentapetalae</taxon>
        <taxon>rosids</taxon>
        <taxon>malvids</taxon>
        <taxon>Myrtales</taxon>
        <taxon>Lythraceae</taxon>
        <taxon>Punica</taxon>
    </lineage>
</organism>
<evidence type="ECO:0000313" key="1">
    <source>
        <dbReference type="EMBL" id="PKI60802.1"/>
    </source>
</evidence>
<proteinExistence type="predicted"/>
<dbReference type="Proteomes" id="UP000233551">
    <property type="component" value="Unassembled WGS sequence"/>
</dbReference>
<gene>
    <name evidence="1" type="ORF">CRG98_018791</name>
</gene>
<keyword evidence="2" id="KW-1185">Reference proteome</keyword>
<accession>A0A2I0JX19</accession>
<sequence>MCHFLPRLWRVVPSRSKGPSQPSLSLVKRWSRSESHTTVHNLRFIGFTVSYRTFSHHFRSLRSPISLGAVIGPDVPTSFSPSCHRRYLRVFTAHSVQLSLSTPKATSPTLSSHPEAR</sequence>
<reference evidence="1 2" key="1">
    <citation type="submission" date="2017-11" db="EMBL/GenBank/DDBJ databases">
        <title>De-novo sequencing of pomegranate (Punica granatum L.) genome.</title>
        <authorList>
            <person name="Akparov Z."/>
            <person name="Amiraslanov A."/>
            <person name="Hajiyeva S."/>
            <person name="Abbasov M."/>
            <person name="Kaur K."/>
            <person name="Hamwieh A."/>
            <person name="Solovyev V."/>
            <person name="Salamov A."/>
            <person name="Braich B."/>
            <person name="Kosarev P."/>
            <person name="Mahmoud A."/>
            <person name="Hajiyev E."/>
            <person name="Babayeva S."/>
            <person name="Izzatullayeva V."/>
            <person name="Mammadov A."/>
            <person name="Mammadov A."/>
            <person name="Sharifova S."/>
            <person name="Ojaghi J."/>
            <person name="Eynullazada K."/>
            <person name="Bayramov B."/>
            <person name="Abdulazimova A."/>
            <person name="Shahmuradov I."/>
        </authorList>
    </citation>
    <scope>NUCLEOTIDE SEQUENCE [LARGE SCALE GENOMIC DNA]</scope>
    <source>
        <strain evidence="2">cv. AG2017</strain>
        <tissue evidence="1">Leaf</tissue>
    </source>
</reference>
<evidence type="ECO:0000313" key="2">
    <source>
        <dbReference type="Proteomes" id="UP000233551"/>
    </source>
</evidence>
<comment type="caution">
    <text evidence="1">The sequence shown here is derived from an EMBL/GenBank/DDBJ whole genome shotgun (WGS) entry which is preliminary data.</text>
</comment>
<dbReference type="EMBL" id="PGOL01001108">
    <property type="protein sequence ID" value="PKI60802.1"/>
    <property type="molecule type" value="Genomic_DNA"/>
</dbReference>
<name>A0A2I0JX19_PUNGR</name>
<protein>
    <submittedName>
        <fullName evidence="1">Uncharacterized protein</fullName>
    </submittedName>
</protein>
<dbReference type="AlphaFoldDB" id="A0A2I0JX19"/>